<feature type="region of interest" description="Disordered" evidence="9">
    <location>
        <begin position="902"/>
        <end position="928"/>
    </location>
</feature>
<dbReference type="PRINTS" id="PR00767">
    <property type="entry name" value="DBMONOXGNASE"/>
</dbReference>
<evidence type="ECO:0000256" key="8">
    <source>
        <dbReference type="ARBA" id="ARBA00023180"/>
    </source>
</evidence>
<protein>
    <recommendedName>
        <fullName evidence="11">DOMON domain-containing protein</fullName>
    </recommendedName>
</protein>
<sequence>MILVSSFTNVVAYIFMTYVILVTTVISNVFQIVLMRPFSLTVYRKVVSFCQYLILSQLSLRFDWWGQSETTFYISDADRLFLGKETAVIVMNHRNSAEHLFCFAIAERLGLLRVALHSPGFRQAVVLFCEQPGSCQADYIKYIPTAGWSLFFNESIFLKWSYEKDRGLIVKQLEELQTYTGVFWLLFYCEGTRFTAERHQTSMEVAQNKGLPELKHHLLPRTKGFTLCARVGKKYIQAFYDVEYHFNNDRPEPTMMDLLKGKAQHVHVYFRTHYEYFERHGRFPEKTYKIPRRPHPLLVFISMSVLLVMPPMKCLCGVILTGSSYMITGVVLGGLLAAIVVFWGEHVGASDFDHHETLDVEGKFRLFWKFDDEKIELEAQVQTTGWVGLGLSPNGGMPRSDIAIGWVKDGTAHLTDRYAEAKAQPRMDESQDWELVSGYENETHTVLRFNRKLTTCDVRDRVINEDTMRLLWAWHDDDPEDESGASGPTYHGVNRGVKSTVLLSNIVTPTIIEEALNFTFDIVMNNNIGIKVRLFLRVQVPVPYDKGTTYWCRVFQLPNITSKHHVIKYEPIITPGNEGVVHHLVIYRCLKDDDMTILPDGDPVNACDPKILRQCPIMMAGWGVGTGTAFSPDHVGYPIGDDDYSGYVMMEMHYDNPQLASGIYDSSGLRLTYTPELRDNEMGVLLVGVGVTKYHFVPPHAEAFVSAGFCSARCLSDFLEELGQPIHIVGANLAIRLLGVKISARVIHNGTETDIAREDNYDYHMQLPRMLKEEITVYPGGLDIKDELCVAIFRYYPKFNLEKCVSIPSLHTTAGFAGIQDFEFDYDTLELNITAPAAMVGMTYEEAIGAVPWTEEKAHTFSDMLLNGNFHTLCEANPKSAVETRLFDDDLPLPRGLRVAPEDVCSGRTAQETTPANPGPTEEDWSGSGAWRPGVFHAAPVMAACLALIYNLVKP</sequence>
<evidence type="ECO:0000256" key="7">
    <source>
        <dbReference type="ARBA" id="ARBA00023157"/>
    </source>
</evidence>
<dbReference type="InterPro" id="IPR028460">
    <property type="entry name" value="Tbh/DBH"/>
</dbReference>
<keyword evidence="10" id="KW-0812">Transmembrane</keyword>
<dbReference type="Pfam" id="PF03351">
    <property type="entry name" value="DOMON"/>
    <property type="match status" value="1"/>
</dbReference>
<feature type="transmembrane region" description="Helical" evidence="10">
    <location>
        <begin position="297"/>
        <end position="320"/>
    </location>
</feature>
<dbReference type="Pfam" id="PF01082">
    <property type="entry name" value="Cu2_monooxygen"/>
    <property type="match status" value="1"/>
</dbReference>
<dbReference type="AlphaFoldDB" id="C3XZU5"/>
<dbReference type="eggNOG" id="KOG3568">
    <property type="taxonomic scope" value="Eukaryota"/>
</dbReference>
<dbReference type="InParanoid" id="C3XZU5"/>
<feature type="domain" description="DOMON" evidence="11">
    <location>
        <begin position="362"/>
        <end position="475"/>
    </location>
</feature>
<evidence type="ECO:0000256" key="2">
    <source>
        <dbReference type="ARBA" id="ARBA00010676"/>
    </source>
</evidence>
<dbReference type="Pfam" id="PF03712">
    <property type="entry name" value="Cu2_monoox_C"/>
    <property type="match status" value="1"/>
</dbReference>
<dbReference type="InterPro" id="IPR014784">
    <property type="entry name" value="Cu2_ascorb_mOase-like_C"/>
</dbReference>
<dbReference type="Gene3D" id="2.60.40.1210">
    <property type="entry name" value="Cellobiose dehydrogenase, cytochrome domain"/>
    <property type="match status" value="1"/>
</dbReference>
<dbReference type="GO" id="GO:0005507">
    <property type="term" value="F:copper ion binding"/>
    <property type="evidence" value="ECO:0007669"/>
    <property type="project" value="InterPro"/>
</dbReference>
<evidence type="ECO:0000256" key="5">
    <source>
        <dbReference type="ARBA" id="ARBA00023008"/>
    </source>
</evidence>
<organism>
    <name type="scientific">Branchiostoma floridae</name>
    <name type="common">Florida lancelet</name>
    <name type="synonym">Amphioxus</name>
    <dbReference type="NCBI Taxonomy" id="7739"/>
    <lineage>
        <taxon>Eukaryota</taxon>
        <taxon>Metazoa</taxon>
        <taxon>Chordata</taxon>
        <taxon>Cephalochordata</taxon>
        <taxon>Leptocardii</taxon>
        <taxon>Amphioxiformes</taxon>
        <taxon>Branchiostomatidae</taxon>
        <taxon>Branchiostoma</taxon>
    </lineage>
</organism>
<evidence type="ECO:0000313" key="12">
    <source>
        <dbReference type="EMBL" id="EEN66493.1"/>
    </source>
</evidence>
<dbReference type="FunFam" id="2.60.120.310:FF:000004">
    <property type="entry name" value="DBH-like monooxygenase protein 1"/>
    <property type="match status" value="1"/>
</dbReference>
<dbReference type="PANTHER" id="PTHR10157">
    <property type="entry name" value="DOPAMINE BETA HYDROXYLASE RELATED"/>
    <property type="match status" value="1"/>
</dbReference>
<dbReference type="InterPro" id="IPR024548">
    <property type="entry name" value="Cu2_monoox_C"/>
</dbReference>
<reference evidence="12" key="1">
    <citation type="journal article" date="2008" name="Nature">
        <title>The amphioxus genome and the evolution of the chordate karyotype.</title>
        <authorList>
            <consortium name="US DOE Joint Genome Institute (JGI-PGF)"/>
            <person name="Putnam N.H."/>
            <person name="Butts T."/>
            <person name="Ferrier D.E.K."/>
            <person name="Furlong R.F."/>
            <person name="Hellsten U."/>
            <person name="Kawashima T."/>
            <person name="Robinson-Rechavi M."/>
            <person name="Shoguchi E."/>
            <person name="Terry A."/>
            <person name="Yu J.-K."/>
            <person name="Benito-Gutierrez E.L."/>
            <person name="Dubchak I."/>
            <person name="Garcia-Fernandez J."/>
            <person name="Gibson-Brown J.J."/>
            <person name="Grigoriev I.V."/>
            <person name="Horton A.C."/>
            <person name="de Jong P.J."/>
            <person name="Jurka J."/>
            <person name="Kapitonov V.V."/>
            <person name="Kohara Y."/>
            <person name="Kuroki Y."/>
            <person name="Lindquist E."/>
            <person name="Lucas S."/>
            <person name="Osoegawa K."/>
            <person name="Pennacchio L.A."/>
            <person name="Salamov A.A."/>
            <person name="Satou Y."/>
            <person name="Sauka-Spengler T."/>
            <person name="Schmutz J."/>
            <person name="Shin-I T."/>
            <person name="Toyoda A."/>
            <person name="Bronner-Fraser M."/>
            <person name="Fujiyama A."/>
            <person name="Holland L.Z."/>
            <person name="Holland P.W.H."/>
            <person name="Satoh N."/>
            <person name="Rokhsar D.S."/>
        </authorList>
    </citation>
    <scope>NUCLEOTIDE SEQUENCE [LARGE SCALE GENOMIC DNA]</scope>
    <source>
        <strain evidence="12">S238N-H82</strain>
        <tissue evidence="12">Testes</tissue>
    </source>
</reference>
<keyword evidence="10" id="KW-1133">Transmembrane helix</keyword>
<dbReference type="Gene3D" id="2.60.120.310">
    <property type="entry name" value="Copper type II, ascorbate-dependent monooxygenase, N-terminal domain"/>
    <property type="match status" value="1"/>
</dbReference>
<dbReference type="InterPro" id="IPR036939">
    <property type="entry name" value="Cu2_ascorb_mOase_N_sf"/>
</dbReference>
<feature type="transmembrane region" description="Helical" evidence="10">
    <location>
        <begin position="326"/>
        <end position="344"/>
    </location>
</feature>
<evidence type="ECO:0000259" key="11">
    <source>
        <dbReference type="PROSITE" id="PS50836"/>
    </source>
</evidence>
<keyword evidence="7" id="KW-1015">Disulfide bond</keyword>
<dbReference type="InterPro" id="IPR005018">
    <property type="entry name" value="DOMON_domain"/>
</dbReference>
<dbReference type="SUPFAM" id="SSF49344">
    <property type="entry name" value="CBD9-like"/>
    <property type="match status" value="1"/>
</dbReference>
<evidence type="ECO:0000256" key="6">
    <source>
        <dbReference type="ARBA" id="ARBA00023033"/>
    </source>
</evidence>
<dbReference type="InterPro" id="IPR000945">
    <property type="entry name" value="DBH-like"/>
</dbReference>
<dbReference type="PANTHER" id="PTHR10157:SF23">
    <property type="entry name" value="MOXD1 HOMOLOG 1"/>
    <property type="match status" value="1"/>
</dbReference>
<dbReference type="EMBL" id="GG666476">
    <property type="protein sequence ID" value="EEN66493.1"/>
    <property type="molecule type" value="Genomic_DNA"/>
</dbReference>
<dbReference type="InterPro" id="IPR008977">
    <property type="entry name" value="PHM/PNGase_F_dom_sf"/>
</dbReference>
<accession>C3XZU5</accession>
<dbReference type="eggNOG" id="KOG1505">
    <property type="taxonomic scope" value="Eukaryota"/>
</dbReference>
<keyword evidence="4" id="KW-0560">Oxidoreductase</keyword>
<dbReference type="CDD" id="cd09631">
    <property type="entry name" value="DOMON_DOH"/>
    <property type="match status" value="1"/>
</dbReference>
<evidence type="ECO:0000256" key="1">
    <source>
        <dbReference type="ARBA" id="ARBA00001973"/>
    </source>
</evidence>
<dbReference type="SMART" id="SM00664">
    <property type="entry name" value="DoH"/>
    <property type="match status" value="1"/>
</dbReference>
<keyword evidence="8" id="KW-0325">Glycoprotein</keyword>
<dbReference type="PROSITE" id="PS50836">
    <property type="entry name" value="DOMON"/>
    <property type="match status" value="1"/>
</dbReference>
<dbReference type="SUPFAM" id="SSF49742">
    <property type="entry name" value="PHM/PNGase F"/>
    <property type="match status" value="2"/>
</dbReference>
<comment type="similarity">
    <text evidence="2">Belongs to the copper type II ascorbate-dependent monooxygenase family.</text>
</comment>
<keyword evidence="5" id="KW-0186">Copper</keyword>
<keyword evidence="3" id="KW-0479">Metal-binding</keyword>
<evidence type="ECO:0000256" key="4">
    <source>
        <dbReference type="ARBA" id="ARBA00023002"/>
    </source>
</evidence>
<dbReference type="FunFam" id="2.60.40.1210:FF:000003">
    <property type="entry name" value="Uncharacterized protein"/>
    <property type="match status" value="1"/>
</dbReference>
<keyword evidence="6" id="KW-0503">Monooxygenase</keyword>
<evidence type="ECO:0000256" key="9">
    <source>
        <dbReference type="SAM" id="MobiDB-lite"/>
    </source>
</evidence>
<evidence type="ECO:0000256" key="10">
    <source>
        <dbReference type="SAM" id="Phobius"/>
    </source>
</evidence>
<dbReference type="GO" id="GO:0004500">
    <property type="term" value="F:dopamine beta-monooxygenase activity"/>
    <property type="evidence" value="ECO:0007669"/>
    <property type="project" value="InterPro"/>
</dbReference>
<proteinExistence type="inferred from homology"/>
<dbReference type="InterPro" id="IPR045266">
    <property type="entry name" value="DOH_DOMON"/>
</dbReference>
<keyword evidence="10" id="KW-0472">Membrane</keyword>
<gene>
    <name evidence="12" type="ORF">BRAFLDRAFT_85624</name>
</gene>
<evidence type="ECO:0000256" key="3">
    <source>
        <dbReference type="ARBA" id="ARBA00022723"/>
    </source>
</evidence>
<comment type="cofactor">
    <cofactor evidence="1">
        <name>Cu(2+)</name>
        <dbReference type="ChEBI" id="CHEBI:29036"/>
    </cofactor>
</comment>
<name>C3XZU5_BRAFL</name>
<feature type="transmembrane region" description="Helical" evidence="10">
    <location>
        <begin position="12"/>
        <end position="35"/>
    </location>
</feature>
<dbReference type="Gene3D" id="2.60.120.230">
    <property type="match status" value="1"/>
</dbReference>
<dbReference type="CDD" id="cd07990">
    <property type="entry name" value="LPLAT_LCLAT1-like"/>
    <property type="match status" value="1"/>
</dbReference>
<dbReference type="InterPro" id="IPR000323">
    <property type="entry name" value="Cu2_ascorb_mOase_N"/>
</dbReference>